<dbReference type="GO" id="GO:0005829">
    <property type="term" value="C:cytosol"/>
    <property type="evidence" value="ECO:0007669"/>
    <property type="project" value="TreeGrafter"/>
</dbReference>
<dbReference type="FunCoup" id="A0A7M7KHY2">
    <property type="interactions" value="2493"/>
</dbReference>
<dbReference type="CTD" id="136035182"/>
<keyword evidence="6" id="KW-1185">Reference proteome</keyword>
<dbReference type="FunFam" id="3.30.420.40:FF:000495">
    <property type="entry name" value="Heat shock protein 4b"/>
    <property type="match status" value="1"/>
</dbReference>
<feature type="compositionally biased region" description="Polar residues" evidence="4">
    <location>
        <begin position="831"/>
        <end position="842"/>
    </location>
</feature>
<dbReference type="EnsemblMetazoa" id="XM_022810338">
    <property type="protein sequence ID" value="XP_022666073"/>
    <property type="gene ID" value="LOC111252441"/>
</dbReference>
<feature type="compositionally biased region" description="Basic and acidic residues" evidence="4">
    <location>
        <begin position="534"/>
        <end position="546"/>
    </location>
</feature>
<evidence type="ECO:0000256" key="4">
    <source>
        <dbReference type="SAM" id="MobiDB-lite"/>
    </source>
</evidence>
<reference evidence="5" key="1">
    <citation type="submission" date="2021-01" db="UniProtKB">
        <authorList>
            <consortium name="EnsemblMetazoa"/>
        </authorList>
    </citation>
    <scope>IDENTIFICATION</scope>
</reference>
<dbReference type="OrthoDB" id="434160at2759"/>
<keyword evidence="2" id="KW-0547">Nucleotide-binding</keyword>
<dbReference type="FunFam" id="3.90.640.10:FF:000004">
    <property type="entry name" value="Heat shock 70 kDa protein 4"/>
    <property type="match status" value="1"/>
</dbReference>
<dbReference type="PROSITE" id="PS00329">
    <property type="entry name" value="HSP70_2"/>
    <property type="match status" value="1"/>
</dbReference>
<dbReference type="PROSITE" id="PS01036">
    <property type="entry name" value="HSP70_3"/>
    <property type="match status" value="1"/>
</dbReference>
<dbReference type="Gene3D" id="1.20.1270.10">
    <property type="match status" value="1"/>
</dbReference>
<keyword evidence="3" id="KW-0067">ATP-binding</keyword>
<evidence type="ECO:0000313" key="5">
    <source>
        <dbReference type="EnsemblMetazoa" id="XP_022666073"/>
    </source>
</evidence>
<dbReference type="InterPro" id="IPR043129">
    <property type="entry name" value="ATPase_NBD"/>
</dbReference>
<dbReference type="InterPro" id="IPR029048">
    <property type="entry name" value="HSP70_C_sf"/>
</dbReference>
<accession>A0A7M7KHY2</accession>
<dbReference type="PANTHER" id="PTHR45639">
    <property type="entry name" value="HSC70CB, ISOFORM G-RELATED"/>
    <property type="match status" value="1"/>
</dbReference>
<dbReference type="KEGG" id="vde:111252441"/>
<dbReference type="SUPFAM" id="SSF100920">
    <property type="entry name" value="Heat shock protein 70kD (HSP70), peptide-binding domain"/>
    <property type="match status" value="1"/>
</dbReference>
<dbReference type="Gene3D" id="2.60.34.10">
    <property type="entry name" value="Substrate Binding Domain Of DNAk, Chain A, domain 1"/>
    <property type="match status" value="1"/>
</dbReference>
<dbReference type="Gene3D" id="3.30.30.30">
    <property type="match status" value="1"/>
</dbReference>
<dbReference type="FunFam" id="1.20.1270.10:FF:000002">
    <property type="entry name" value="Heat shock 70 kDa protein 4"/>
    <property type="match status" value="1"/>
</dbReference>
<dbReference type="Proteomes" id="UP000594260">
    <property type="component" value="Unplaced"/>
</dbReference>
<dbReference type="PANTHER" id="PTHR45639:SF4">
    <property type="entry name" value="HSC70CB, ISOFORM G"/>
    <property type="match status" value="1"/>
</dbReference>
<dbReference type="PRINTS" id="PR00301">
    <property type="entry name" value="HEATSHOCK70"/>
</dbReference>
<dbReference type="AlphaFoldDB" id="A0A7M7KHY2"/>
<dbReference type="InterPro" id="IPR018181">
    <property type="entry name" value="Heat_shock_70_CS"/>
</dbReference>
<dbReference type="Gene3D" id="3.30.420.40">
    <property type="match status" value="2"/>
</dbReference>
<sequence length="848" mass="94655">MSVIGIDFGNENCFIAVARAGGIETIANEYSQRVTPSYVAFGERQRDLGVSAKNKQNTNLKSTIYGFKRFVGRKIQDPAVDQERAHLPYQLIEMPDGEVGVSVRYCNQEKQFSSRQITAMLFTKLKIIAEAALKIKVCDCVISVPLFFNDAERRAVLDAARIGGLNCLKLMNETTAVALSYGFYKNDLPEDKMRLIAFVDMGHSALQASIVGFSKDKLKMLSCETGIIGGRDFDQVLVDYFSDDFKIRYKLDVKSNKRALIRLYTECEKLKKQMSSIALELPLNIECFMEDKDVSGKMSRDTFEELAAPFLEKVESVLEKAIENCPPVVEGKPVTPKDIESVEIVGGSSRIPAVKALVKKVFGREPSTTLNADEAVSRGCALQCAMLSPTFKVKDFSLTDLQPYPIMVRIMPQVNANKPNEYDVFPRFHQAPFSRVLSIYRREPFTVEAFYRDETPFADKRIGVFSVDVKPTNPEPSEDDKVKVKVRINLHGVFSVVSATLIEKSDEPPKEMEAGETDQRQNDNTGAPTEMETDQLKDPKEKDAATTKRRTKQTEMPVGAPFATKAQAEVTNLYNIEQGMVVADITEQERQDAKNAVEEYVYDMRDKLADKLAMYSAEEERGKLSVELRETEDWLYGDGEDLDKKAYIERLDRLHSLGQPIVERYREAQQRPRVLEDIGALLNRVRKGVAAYRAGDENYAHLALDDINRLDGQLTTKQSWFDEVVGKLNNTPPHCPPPVFVTQLREESAAFDRMASQVLNKPKPAPPVVEPPKSTSPTPGGKKDDKVEPMNTDDNPVPQPNTADNSKPGQSQQKPQGPLSGAGTDEPKQAPPSSSQNGNAADTNMEIE</sequence>
<dbReference type="SUPFAM" id="SSF100934">
    <property type="entry name" value="Heat shock protein 70kD (HSP70), C-terminal subdomain"/>
    <property type="match status" value="1"/>
</dbReference>
<dbReference type="Gene3D" id="3.90.640.10">
    <property type="entry name" value="Actin, Chain A, domain 4"/>
    <property type="match status" value="1"/>
</dbReference>
<dbReference type="FunFam" id="3.30.420.40:FF:000171">
    <property type="entry name" value="Heat shock 70 kDa protein 4"/>
    <property type="match status" value="1"/>
</dbReference>
<dbReference type="GO" id="GO:0140662">
    <property type="term" value="F:ATP-dependent protein folding chaperone"/>
    <property type="evidence" value="ECO:0007669"/>
    <property type="project" value="InterPro"/>
</dbReference>
<dbReference type="CDD" id="cd10228">
    <property type="entry name" value="ASKHA_NBD_HSP70_HSPA4_like"/>
    <property type="match status" value="1"/>
</dbReference>
<name>A0A7M7KHY2_VARDE</name>
<dbReference type="OMA" id="WEQSPEI"/>
<evidence type="ECO:0000256" key="3">
    <source>
        <dbReference type="ARBA" id="ARBA00022840"/>
    </source>
</evidence>
<dbReference type="InterPro" id="IPR029047">
    <property type="entry name" value="HSP70_peptide-bd_sf"/>
</dbReference>
<feature type="compositionally biased region" description="Basic and acidic residues" evidence="4">
    <location>
        <begin position="503"/>
        <end position="521"/>
    </location>
</feature>
<dbReference type="Pfam" id="PF00012">
    <property type="entry name" value="HSP70"/>
    <property type="match status" value="1"/>
</dbReference>
<dbReference type="GO" id="GO:0005634">
    <property type="term" value="C:nucleus"/>
    <property type="evidence" value="ECO:0007669"/>
    <property type="project" value="TreeGrafter"/>
</dbReference>
<dbReference type="InterPro" id="IPR013126">
    <property type="entry name" value="Hsp_70_fam"/>
</dbReference>
<dbReference type="SUPFAM" id="SSF53067">
    <property type="entry name" value="Actin-like ATPase domain"/>
    <property type="match status" value="2"/>
</dbReference>
<dbReference type="GeneID" id="111252441"/>
<feature type="compositionally biased region" description="Low complexity" evidence="4">
    <location>
        <begin position="806"/>
        <end position="821"/>
    </location>
</feature>
<feature type="region of interest" description="Disordered" evidence="4">
    <location>
        <begin position="501"/>
        <end position="559"/>
    </location>
</feature>
<feature type="region of interest" description="Disordered" evidence="4">
    <location>
        <begin position="758"/>
        <end position="848"/>
    </location>
</feature>
<dbReference type="RefSeq" id="XP_022666073.1">
    <property type="nucleotide sequence ID" value="XM_022810338.1"/>
</dbReference>
<dbReference type="FunFam" id="3.30.30.30:FF:000002">
    <property type="entry name" value="Heat shock 70 kDa protein 4"/>
    <property type="match status" value="1"/>
</dbReference>
<evidence type="ECO:0000313" key="6">
    <source>
        <dbReference type="Proteomes" id="UP000594260"/>
    </source>
</evidence>
<dbReference type="GO" id="GO:0005524">
    <property type="term" value="F:ATP binding"/>
    <property type="evidence" value="ECO:0007669"/>
    <property type="project" value="UniProtKB-KW"/>
</dbReference>
<proteinExistence type="inferred from homology"/>
<comment type="similarity">
    <text evidence="1">Belongs to the heat shock protein 70 family.</text>
</comment>
<protein>
    <submittedName>
        <fullName evidence="5">Uncharacterized protein</fullName>
    </submittedName>
</protein>
<dbReference type="InParanoid" id="A0A7M7KHY2"/>
<organism evidence="5 6">
    <name type="scientific">Varroa destructor</name>
    <name type="common">Honeybee mite</name>
    <dbReference type="NCBI Taxonomy" id="109461"/>
    <lineage>
        <taxon>Eukaryota</taxon>
        <taxon>Metazoa</taxon>
        <taxon>Ecdysozoa</taxon>
        <taxon>Arthropoda</taxon>
        <taxon>Chelicerata</taxon>
        <taxon>Arachnida</taxon>
        <taxon>Acari</taxon>
        <taxon>Parasitiformes</taxon>
        <taxon>Mesostigmata</taxon>
        <taxon>Gamasina</taxon>
        <taxon>Dermanyssoidea</taxon>
        <taxon>Varroidae</taxon>
        <taxon>Varroa</taxon>
    </lineage>
</organism>
<evidence type="ECO:0000256" key="1">
    <source>
        <dbReference type="ARBA" id="ARBA00007381"/>
    </source>
</evidence>
<evidence type="ECO:0000256" key="2">
    <source>
        <dbReference type="ARBA" id="ARBA00022741"/>
    </source>
</evidence>